<dbReference type="Proteomes" id="UP000526184">
    <property type="component" value="Unassembled WGS sequence"/>
</dbReference>
<feature type="signal peptide" evidence="1">
    <location>
        <begin position="1"/>
        <end position="18"/>
    </location>
</feature>
<evidence type="ECO:0000313" key="2">
    <source>
        <dbReference type="EMBL" id="NYV28204.1"/>
    </source>
</evidence>
<keyword evidence="3" id="KW-1185">Reference proteome</keyword>
<feature type="chain" id="PRO_5031337665" description="Outer membrane protein beta-barrel domain-containing protein" evidence="1">
    <location>
        <begin position="19"/>
        <end position="167"/>
    </location>
</feature>
<dbReference type="OrthoDB" id="95536at2"/>
<evidence type="ECO:0000313" key="3">
    <source>
        <dbReference type="Proteomes" id="UP000526184"/>
    </source>
</evidence>
<keyword evidence="1" id="KW-0732">Signal</keyword>
<organism evidence="2 3">
    <name type="scientific">Streptobacillus felis</name>
    <dbReference type="NCBI Taxonomy" id="1384509"/>
    <lineage>
        <taxon>Bacteria</taxon>
        <taxon>Fusobacteriati</taxon>
        <taxon>Fusobacteriota</taxon>
        <taxon>Fusobacteriia</taxon>
        <taxon>Fusobacteriales</taxon>
        <taxon>Leptotrichiaceae</taxon>
        <taxon>Streptobacillus</taxon>
    </lineage>
</organism>
<evidence type="ECO:0000256" key="1">
    <source>
        <dbReference type="SAM" id="SignalP"/>
    </source>
</evidence>
<dbReference type="EMBL" id="JABMKT010000025">
    <property type="protein sequence ID" value="NYV28204.1"/>
    <property type="molecule type" value="Genomic_DNA"/>
</dbReference>
<name>A0A7Z0T8R0_9FUSO</name>
<accession>A0A7Z0T8R0</accession>
<sequence>MKKFLLTLSLLVSVSSFGAYVEGPRVKVEGGVGVGKADEVILPLNVAILPEWRSEIRHDINVAFGPKFTVVAGPQIKKMYYSGAKVRALIGAEVHVNFKITEKISGFVGAEAGIGGGSDVSSNGEKNAVFDGLGLVSGGIKVNERYNIGAYVGYGKGNFGIQAGYTF</sequence>
<evidence type="ECO:0008006" key="4">
    <source>
        <dbReference type="Google" id="ProtNLM"/>
    </source>
</evidence>
<protein>
    <recommendedName>
        <fullName evidence="4">Outer membrane protein beta-barrel domain-containing protein</fullName>
    </recommendedName>
</protein>
<gene>
    <name evidence="2" type="ORF">HP397_05215</name>
</gene>
<dbReference type="AlphaFoldDB" id="A0A7Z0T8R0"/>
<proteinExistence type="predicted"/>
<comment type="caution">
    <text evidence="2">The sequence shown here is derived from an EMBL/GenBank/DDBJ whole genome shotgun (WGS) entry which is preliminary data.</text>
</comment>
<reference evidence="2 3" key="1">
    <citation type="submission" date="2020-05" db="EMBL/GenBank/DDBJ databases">
        <title>Streptobacillus felis strain LHL191014123.</title>
        <authorList>
            <person name="Fawzy A."/>
            <person name="Rau J."/>
            <person name="Risse K."/>
            <person name="Schauerte N."/>
            <person name="Geiger C."/>
            <person name="Blom J."/>
            <person name="Imirzalioglu C."/>
            <person name="Falgenhauer J."/>
            <person name="Bach A."/>
            <person name="Herden C."/>
            <person name="Eisenberg T."/>
        </authorList>
    </citation>
    <scope>NUCLEOTIDE SEQUENCE [LARGE SCALE GENOMIC DNA]</scope>
    <source>
        <strain evidence="2 3">LHL191014123</strain>
    </source>
</reference>
<dbReference type="RefSeq" id="WP_067322143.1">
    <property type="nucleotide sequence ID" value="NZ_CBCRWS010000023.1"/>
</dbReference>